<keyword evidence="2" id="KW-0472">Membrane</keyword>
<evidence type="ECO:0000313" key="5">
    <source>
        <dbReference type="Proteomes" id="UP000503011"/>
    </source>
</evidence>
<feature type="transmembrane region" description="Helical" evidence="2">
    <location>
        <begin position="55"/>
        <end position="79"/>
    </location>
</feature>
<feature type="transmembrane region" description="Helical" evidence="2">
    <location>
        <begin position="99"/>
        <end position="127"/>
    </location>
</feature>
<proteinExistence type="predicted"/>
<sequence length="136" mass="14078">MTYQQPGNWSDPSWPQQGAQDPGYPVSGQPIPQGYAAPMYPGYAPYPPSPPTNGLAIAALVCSLAGVATCISAPVGAILGHIARRQIRERGEGGDGLALAGIIVGWILTGLLVLVIAFYVVIIVIAVNSETGTSTY</sequence>
<evidence type="ECO:0000256" key="2">
    <source>
        <dbReference type="SAM" id="Phobius"/>
    </source>
</evidence>
<feature type="domain" description="DUF4190" evidence="3">
    <location>
        <begin position="55"/>
        <end position="114"/>
    </location>
</feature>
<keyword evidence="5" id="KW-1185">Reference proteome</keyword>
<dbReference type="RefSeq" id="WP_173157025.1">
    <property type="nucleotide sequence ID" value="NZ_AP022871.1"/>
</dbReference>
<reference evidence="4 5" key="2">
    <citation type="submission" date="2020-03" db="EMBL/GenBank/DDBJ databases">
        <authorList>
            <person name="Ichikawa N."/>
            <person name="Kimura A."/>
            <person name="Kitahashi Y."/>
            <person name="Uohara A."/>
        </authorList>
    </citation>
    <scope>NUCLEOTIDE SEQUENCE [LARGE SCALE GENOMIC DNA]</scope>
    <source>
        <strain evidence="4 5">NBRC 105367</strain>
    </source>
</reference>
<dbReference type="Proteomes" id="UP000503011">
    <property type="component" value="Chromosome"/>
</dbReference>
<dbReference type="EMBL" id="AP022871">
    <property type="protein sequence ID" value="BCB85396.1"/>
    <property type="molecule type" value="Genomic_DNA"/>
</dbReference>
<dbReference type="InterPro" id="IPR025241">
    <property type="entry name" value="DUF4190"/>
</dbReference>
<gene>
    <name evidence="4" type="ORF">Psuf_027090</name>
</gene>
<reference evidence="4 5" key="1">
    <citation type="submission" date="2020-03" db="EMBL/GenBank/DDBJ databases">
        <title>Whole genome shotgun sequence of Phytohabitans suffuscus NBRC 105367.</title>
        <authorList>
            <person name="Komaki H."/>
            <person name="Tamura T."/>
        </authorList>
    </citation>
    <scope>NUCLEOTIDE SEQUENCE [LARGE SCALE GENOMIC DNA]</scope>
    <source>
        <strain evidence="4 5">NBRC 105367</strain>
    </source>
</reference>
<evidence type="ECO:0000256" key="1">
    <source>
        <dbReference type="SAM" id="MobiDB-lite"/>
    </source>
</evidence>
<evidence type="ECO:0000259" key="3">
    <source>
        <dbReference type="Pfam" id="PF13828"/>
    </source>
</evidence>
<protein>
    <recommendedName>
        <fullName evidence="3">DUF4190 domain-containing protein</fullName>
    </recommendedName>
</protein>
<accession>A0A6F8YH27</accession>
<feature type="compositionally biased region" description="Polar residues" evidence="1">
    <location>
        <begin position="1"/>
        <end position="19"/>
    </location>
</feature>
<name>A0A6F8YH27_9ACTN</name>
<evidence type="ECO:0000313" key="4">
    <source>
        <dbReference type="EMBL" id="BCB85396.1"/>
    </source>
</evidence>
<dbReference type="KEGG" id="psuu:Psuf_027090"/>
<dbReference type="AlphaFoldDB" id="A0A6F8YH27"/>
<keyword evidence="2" id="KW-0812">Transmembrane</keyword>
<organism evidence="4 5">
    <name type="scientific">Phytohabitans suffuscus</name>
    <dbReference type="NCBI Taxonomy" id="624315"/>
    <lineage>
        <taxon>Bacteria</taxon>
        <taxon>Bacillati</taxon>
        <taxon>Actinomycetota</taxon>
        <taxon>Actinomycetes</taxon>
        <taxon>Micromonosporales</taxon>
        <taxon>Micromonosporaceae</taxon>
    </lineage>
</organism>
<dbReference type="Pfam" id="PF13828">
    <property type="entry name" value="DUF4190"/>
    <property type="match status" value="1"/>
</dbReference>
<feature type="region of interest" description="Disordered" evidence="1">
    <location>
        <begin position="1"/>
        <end position="30"/>
    </location>
</feature>
<keyword evidence="2" id="KW-1133">Transmembrane helix</keyword>